<dbReference type="AlphaFoldDB" id="A0A5C6ZJ58"/>
<organism evidence="2 3">
    <name type="scientific">Subsaximicrobium wynnwilliamsii</name>
    <dbReference type="NCBI Taxonomy" id="291179"/>
    <lineage>
        <taxon>Bacteria</taxon>
        <taxon>Pseudomonadati</taxon>
        <taxon>Bacteroidota</taxon>
        <taxon>Flavobacteriia</taxon>
        <taxon>Flavobacteriales</taxon>
        <taxon>Flavobacteriaceae</taxon>
        <taxon>Subsaximicrobium</taxon>
    </lineage>
</organism>
<dbReference type="EMBL" id="VORO01000012">
    <property type="protein sequence ID" value="TXD88688.1"/>
    <property type="molecule type" value="Genomic_DNA"/>
</dbReference>
<evidence type="ECO:0000313" key="3">
    <source>
        <dbReference type="Proteomes" id="UP000321578"/>
    </source>
</evidence>
<protein>
    <submittedName>
        <fullName evidence="2">Uncharacterized protein</fullName>
    </submittedName>
</protein>
<evidence type="ECO:0000256" key="1">
    <source>
        <dbReference type="SAM" id="Phobius"/>
    </source>
</evidence>
<evidence type="ECO:0000313" key="2">
    <source>
        <dbReference type="EMBL" id="TXD88688.1"/>
    </source>
</evidence>
<sequence length="77" mass="8644">MNSFISLPNLILVSATQLTIVLIITATIFAIFIGAAVIKMFKLKAESKRLLDNSTFKKDVDKSYKDFTDSHLYDSNN</sequence>
<dbReference type="Proteomes" id="UP000321578">
    <property type="component" value="Unassembled WGS sequence"/>
</dbReference>
<keyword evidence="3" id="KW-1185">Reference proteome</keyword>
<dbReference type="RefSeq" id="WP_147086831.1">
    <property type="nucleotide sequence ID" value="NZ_VORM01000011.1"/>
</dbReference>
<keyword evidence="1" id="KW-1133">Transmembrane helix</keyword>
<name>A0A5C6ZJ58_9FLAO</name>
<gene>
    <name evidence="2" type="ORF">ESY86_12030</name>
</gene>
<keyword evidence="1" id="KW-0472">Membrane</keyword>
<feature type="transmembrane region" description="Helical" evidence="1">
    <location>
        <begin position="20"/>
        <end position="41"/>
    </location>
</feature>
<reference evidence="2 3" key="1">
    <citation type="submission" date="2019-08" db="EMBL/GenBank/DDBJ databases">
        <title>Genomes of Subsaximicrobium wynnwilliamsii strains.</title>
        <authorList>
            <person name="Bowman J.P."/>
        </authorList>
    </citation>
    <scope>NUCLEOTIDE SEQUENCE [LARGE SCALE GENOMIC DNA]</scope>
    <source>
        <strain evidence="2 3">2-80-2</strain>
    </source>
</reference>
<proteinExistence type="predicted"/>
<keyword evidence="1" id="KW-0812">Transmembrane</keyword>
<dbReference type="OrthoDB" id="1452391at2"/>
<accession>A0A5C6ZJ58</accession>
<comment type="caution">
    <text evidence="2">The sequence shown here is derived from an EMBL/GenBank/DDBJ whole genome shotgun (WGS) entry which is preliminary data.</text>
</comment>